<organism evidence="2 3">
    <name type="scientific">Bursaphelenchus okinawaensis</name>
    <dbReference type="NCBI Taxonomy" id="465554"/>
    <lineage>
        <taxon>Eukaryota</taxon>
        <taxon>Metazoa</taxon>
        <taxon>Ecdysozoa</taxon>
        <taxon>Nematoda</taxon>
        <taxon>Chromadorea</taxon>
        <taxon>Rhabditida</taxon>
        <taxon>Tylenchina</taxon>
        <taxon>Tylenchomorpha</taxon>
        <taxon>Aphelenchoidea</taxon>
        <taxon>Aphelenchoididae</taxon>
        <taxon>Bursaphelenchus</taxon>
    </lineage>
</organism>
<accession>A0A811JQQ9</accession>
<evidence type="ECO:0000313" key="3">
    <source>
        <dbReference type="Proteomes" id="UP000614601"/>
    </source>
</evidence>
<dbReference type="Proteomes" id="UP000614601">
    <property type="component" value="Unassembled WGS sequence"/>
</dbReference>
<gene>
    <name evidence="2" type="ORF">BOKJ2_LOCUS270</name>
</gene>
<sequence>MARGDGIGAREIHEKHNKMIVEAIRQAEKVILALPRVKTIRPKSRSRSRSVASQTESDTESFYDVSEQWNNMTEIPKPRRSSSVTTFTGASRTEKALDQPADNEFLTRDRVVRYEEKTYLIRELLPKKASARLTPRELKRLITNKDKIGISECPCPYKFKPRTDNTATDTTLRSYQDSDATTNSINLGNMKPRRVRSEESLSKVEGNVKLTKTKNNGIEIKIPTVIVPKHLEGNFMVTFDLDIKQPGKSPRRISNVFELNQGEVERIYVDGQEFIRTKNSA</sequence>
<proteinExistence type="predicted"/>
<evidence type="ECO:0000256" key="1">
    <source>
        <dbReference type="SAM" id="MobiDB-lite"/>
    </source>
</evidence>
<feature type="region of interest" description="Disordered" evidence="1">
    <location>
        <begin position="42"/>
        <end position="101"/>
    </location>
</feature>
<keyword evidence="3" id="KW-1185">Reference proteome</keyword>
<protein>
    <submittedName>
        <fullName evidence="2">Uncharacterized protein</fullName>
    </submittedName>
</protein>
<reference evidence="2" key="1">
    <citation type="submission" date="2020-09" db="EMBL/GenBank/DDBJ databases">
        <authorList>
            <person name="Kikuchi T."/>
        </authorList>
    </citation>
    <scope>NUCLEOTIDE SEQUENCE</scope>
    <source>
        <strain evidence="2">SH1</strain>
    </source>
</reference>
<dbReference type="Proteomes" id="UP000783686">
    <property type="component" value="Unassembled WGS sequence"/>
</dbReference>
<evidence type="ECO:0000313" key="2">
    <source>
        <dbReference type="EMBL" id="CAD5205586.1"/>
    </source>
</evidence>
<dbReference type="EMBL" id="CAJFCW020000001">
    <property type="protein sequence ID" value="CAG9078202.1"/>
    <property type="molecule type" value="Genomic_DNA"/>
</dbReference>
<feature type="compositionally biased region" description="Polar residues" evidence="1">
    <location>
        <begin position="81"/>
        <end position="91"/>
    </location>
</feature>
<comment type="caution">
    <text evidence="2">The sequence shown here is derived from an EMBL/GenBank/DDBJ whole genome shotgun (WGS) entry which is preliminary data.</text>
</comment>
<name>A0A811JQQ9_9BILA</name>
<dbReference type="AlphaFoldDB" id="A0A811JQQ9"/>
<dbReference type="EMBL" id="CAJFDH010000001">
    <property type="protein sequence ID" value="CAD5205586.1"/>
    <property type="molecule type" value="Genomic_DNA"/>
</dbReference>